<feature type="region of interest" description="Disordered" evidence="1">
    <location>
        <begin position="63"/>
        <end position="89"/>
    </location>
</feature>
<accession>G3I5C6</accession>
<reference evidence="3" key="1">
    <citation type="journal article" date="2011" name="Nat. Biotechnol.">
        <title>The genomic sequence of the Chinese hamster ovary (CHO)-K1 cell line.</title>
        <authorList>
            <person name="Xu X."/>
            <person name="Nagarajan H."/>
            <person name="Lewis N.E."/>
            <person name="Pan S."/>
            <person name="Cai Z."/>
            <person name="Liu X."/>
            <person name="Chen W."/>
            <person name="Xie M."/>
            <person name="Wang W."/>
            <person name="Hammond S."/>
            <person name="Andersen M.R."/>
            <person name="Neff N."/>
            <person name="Passarelli B."/>
            <person name="Koh W."/>
            <person name="Fan H.C."/>
            <person name="Wang J."/>
            <person name="Gui Y."/>
            <person name="Lee K.H."/>
            <person name="Betenbaugh M.J."/>
            <person name="Quake S.R."/>
            <person name="Famili I."/>
            <person name="Palsson B.O."/>
            <person name="Wang J."/>
        </authorList>
    </citation>
    <scope>NUCLEOTIDE SEQUENCE [LARGE SCALE GENOMIC DNA]</scope>
    <source>
        <strain evidence="3">CHO K1 cell line</strain>
    </source>
</reference>
<gene>
    <name evidence="2" type="ORF">I79_018670</name>
</gene>
<evidence type="ECO:0000313" key="3">
    <source>
        <dbReference type="Proteomes" id="UP000001075"/>
    </source>
</evidence>
<dbReference type="AlphaFoldDB" id="G3I5C6"/>
<proteinExistence type="predicted"/>
<evidence type="ECO:0000313" key="2">
    <source>
        <dbReference type="EMBL" id="EGV99827.1"/>
    </source>
</evidence>
<dbReference type="Proteomes" id="UP000001075">
    <property type="component" value="Unassembled WGS sequence"/>
</dbReference>
<feature type="compositionally biased region" description="Polar residues" evidence="1">
    <location>
        <begin position="75"/>
        <end position="89"/>
    </location>
</feature>
<sequence length="103" mass="11551">MVAGRGLVLERLVKSLTRPGSPSFLETCTHRRHLENTIISPESSHPPSSKEVKRPQLPALEMPEVEQGTWKEPDSSPQCLTAANRDTQPCSPLEHWCSFIFTE</sequence>
<organism evidence="2 3">
    <name type="scientific">Cricetulus griseus</name>
    <name type="common">Chinese hamster</name>
    <name type="synonym">Cricetulus barabensis griseus</name>
    <dbReference type="NCBI Taxonomy" id="10029"/>
    <lineage>
        <taxon>Eukaryota</taxon>
        <taxon>Metazoa</taxon>
        <taxon>Chordata</taxon>
        <taxon>Craniata</taxon>
        <taxon>Vertebrata</taxon>
        <taxon>Euteleostomi</taxon>
        <taxon>Mammalia</taxon>
        <taxon>Eutheria</taxon>
        <taxon>Euarchontoglires</taxon>
        <taxon>Glires</taxon>
        <taxon>Rodentia</taxon>
        <taxon>Myomorpha</taxon>
        <taxon>Muroidea</taxon>
        <taxon>Cricetidae</taxon>
        <taxon>Cricetinae</taxon>
        <taxon>Cricetulus</taxon>
    </lineage>
</organism>
<evidence type="ECO:0000256" key="1">
    <source>
        <dbReference type="SAM" id="MobiDB-lite"/>
    </source>
</evidence>
<dbReference type="InParanoid" id="G3I5C6"/>
<name>G3I5C6_CRIGR</name>
<dbReference type="EMBL" id="JH001293">
    <property type="protein sequence ID" value="EGV99827.1"/>
    <property type="molecule type" value="Genomic_DNA"/>
</dbReference>
<protein>
    <submittedName>
        <fullName evidence="2">Uncharacterized protein</fullName>
    </submittedName>
</protein>